<dbReference type="Pfam" id="PF01370">
    <property type="entry name" value="Epimerase"/>
    <property type="match status" value="1"/>
</dbReference>
<proteinExistence type="predicted"/>
<feature type="domain" description="NAD-dependent epimerase/dehydratase" evidence="2">
    <location>
        <begin position="3"/>
        <end position="197"/>
    </location>
</feature>
<keyword evidence="4" id="KW-1185">Reference proteome</keyword>
<dbReference type="Pfam" id="PF13781">
    <property type="entry name" value="DoxX_3"/>
    <property type="match status" value="1"/>
</dbReference>
<feature type="transmembrane region" description="Helical" evidence="1">
    <location>
        <begin position="376"/>
        <end position="395"/>
    </location>
</feature>
<gene>
    <name evidence="3" type="ORF">E3U44_17040</name>
</gene>
<dbReference type="Proteomes" id="UP000294325">
    <property type="component" value="Chromosome"/>
</dbReference>
<evidence type="ECO:0000256" key="1">
    <source>
        <dbReference type="SAM" id="Phobius"/>
    </source>
</evidence>
<dbReference type="InterPro" id="IPR051207">
    <property type="entry name" value="ComplexI_NDUFA9_subunit"/>
</dbReference>
<dbReference type="PANTHER" id="PTHR12126:SF11">
    <property type="entry name" value="NADH DEHYDROGENASE [UBIQUINONE] 1 ALPHA SUBCOMPLEX SUBUNIT 9, MITOCHONDRIAL"/>
    <property type="match status" value="1"/>
</dbReference>
<feature type="transmembrane region" description="Helical" evidence="1">
    <location>
        <begin position="337"/>
        <end position="364"/>
    </location>
</feature>
<keyword evidence="1" id="KW-1133">Transmembrane helix</keyword>
<dbReference type="KEGG" id="nwr:E3U44_17040"/>
<sequence length="425" mass="45955">MKILVTGADGFIGQHLVTALLAQGHPIVGAVRHPECFARLFPAVECISVDFIQDQNPEDWLPRLTGIQGVVNTVGIFTEQGTQTFEAIHTTAPRALFTACAQMGVQRVIQISALGADSQAHSRFHLSKRAADDYLASLDLEWVVALPSLVFGPGGQSASLFTMLAAMPLLVVPGKGHQQVQPIYLDDLVTAIITLLAPNAPTRCRIPLVGPQPVSLREFLTNLRRALGLPPTVVLSMPMGLVHAAAPVAERLNLPLLSREALEMLERGNTASLEAIKGLLGRSPRGIGEFIPPLWQAAVRRSARLAWLRPLLRLALAFVWLIAGVVSLGIYPVEQSYALLAATGITGMLAPIALYGASLLDIVLGVATLTLNRARWLWRVQIGVILVYSTIITWYLPEFWAHPFGPLAKNIPILALLVALLVTEE</sequence>
<keyword evidence="1" id="KW-0472">Membrane</keyword>
<evidence type="ECO:0000313" key="4">
    <source>
        <dbReference type="Proteomes" id="UP000294325"/>
    </source>
</evidence>
<name>A0A4P7C0G0_9GAMM</name>
<dbReference type="SUPFAM" id="SSF51735">
    <property type="entry name" value="NAD(P)-binding Rossmann-fold domains"/>
    <property type="match status" value="1"/>
</dbReference>
<evidence type="ECO:0000313" key="3">
    <source>
        <dbReference type="EMBL" id="QBQ56023.1"/>
    </source>
</evidence>
<dbReference type="RefSeq" id="WP_134359276.1">
    <property type="nucleotide sequence ID" value="NZ_CP038033.1"/>
</dbReference>
<accession>A0A4P7C0G0</accession>
<feature type="transmembrane region" description="Helical" evidence="1">
    <location>
        <begin position="407"/>
        <end position="423"/>
    </location>
</feature>
<dbReference type="OrthoDB" id="9776313at2"/>
<feature type="transmembrane region" description="Helical" evidence="1">
    <location>
        <begin position="311"/>
        <end position="331"/>
    </location>
</feature>
<evidence type="ECO:0000259" key="2">
    <source>
        <dbReference type="Pfam" id="PF01370"/>
    </source>
</evidence>
<dbReference type="AlphaFoldDB" id="A0A4P7C0G0"/>
<dbReference type="PANTHER" id="PTHR12126">
    <property type="entry name" value="NADH-UBIQUINONE OXIDOREDUCTASE 39 KDA SUBUNIT-RELATED"/>
    <property type="match status" value="1"/>
</dbReference>
<protein>
    <submittedName>
        <fullName evidence="3">NAD-dependent epimerase/dehydratase family protein</fullName>
    </submittedName>
</protein>
<keyword evidence="1" id="KW-0812">Transmembrane</keyword>
<dbReference type="InterPro" id="IPR001509">
    <property type="entry name" value="Epimerase_deHydtase"/>
</dbReference>
<dbReference type="CDD" id="cd05271">
    <property type="entry name" value="NDUFA9_like_SDR_a"/>
    <property type="match status" value="1"/>
</dbReference>
<dbReference type="InterPro" id="IPR036291">
    <property type="entry name" value="NAD(P)-bd_dom_sf"/>
</dbReference>
<reference evidence="3 4" key="1">
    <citation type="submission" date="2019-03" db="EMBL/GenBank/DDBJ databases">
        <title>The genome sequence of Nitrosococcus wardiae strain D1FHST reveals the archetypal metabolic capacity of ammonia-oxidizing Gammaproteobacteria.</title>
        <authorList>
            <person name="Wang L."/>
            <person name="Lim C.K."/>
            <person name="Hanson T.E."/>
            <person name="Dang H."/>
            <person name="Klotz M.G."/>
        </authorList>
    </citation>
    <scope>NUCLEOTIDE SEQUENCE [LARGE SCALE GENOMIC DNA]</scope>
    <source>
        <strain evidence="3 4">D1FHS</strain>
    </source>
</reference>
<dbReference type="GO" id="GO:0044877">
    <property type="term" value="F:protein-containing complex binding"/>
    <property type="evidence" value="ECO:0007669"/>
    <property type="project" value="TreeGrafter"/>
</dbReference>
<dbReference type="Gene3D" id="3.40.50.720">
    <property type="entry name" value="NAD(P)-binding Rossmann-like Domain"/>
    <property type="match status" value="1"/>
</dbReference>
<dbReference type="InterPro" id="IPR025695">
    <property type="entry name" value="DoxX-like"/>
</dbReference>
<dbReference type="EMBL" id="CP038033">
    <property type="protein sequence ID" value="QBQ56023.1"/>
    <property type="molecule type" value="Genomic_DNA"/>
</dbReference>
<organism evidence="3 4">
    <name type="scientific">Nitrosococcus wardiae</name>
    <dbReference type="NCBI Taxonomy" id="1814290"/>
    <lineage>
        <taxon>Bacteria</taxon>
        <taxon>Pseudomonadati</taxon>
        <taxon>Pseudomonadota</taxon>
        <taxon>Gammaproteobacteria</taxon>
        <taxon>Chromatiales</taxon>
        <taxon>Chromatiaceae</taxon>
        <taxon>Nitrosococcus</taxon>
    </lineage>
</organism>